<dbReference type="GO" id="GO:0009451">
    <property type="term" value="P:RNA modification"/>
    <property type="evidence" value="ECO:0007669"/>
    <property type="project" value="InterPro"/>
</dbReference>
<dbReference type="PANTHER" id="PTHR47926">
    <property type="entry name" value="PENTATRICOPEPTIDE REPEAT-CONTAINING PROTEIN"/>
    <property type="match status" value="1"/>
</dbReference>
<evidence type="ECO:0008006" key="4">
    <source>
        <dbReference type="Google" id="ProtNLM"/>
    </source>
</evidence>
<dbReference type="PANTHER" id="PTHR47926:SF359">
    <property type="entry name" value="PENTACOTRIPEPTIDE-REPEAT REGION OF PRORP DOMAIN-CONTAINING PROTEIN"/>
    <property type="match status" value="1"/>
</dbReference>
<comment type="caution">
    <text evidence="2">The sequence shown here is derived from an EMBL/GenBank/DDBJ whole genome shotgun (WGS) entry which is preliminary data.</text>
</comment>
<dbReference type="Gene3D" id="1.25.40.10">
    <property type="entry name" value="Tetratricopeptide repeat domain"/>
    <property type="match status" value="1"/>
</dbReference>
<evidence type="ECO:0000313" key="3">
    <source>
        <dbReference type="Proteomes" id="UP000663823"/>
    </source>
</evidence>
<feature type="repeat" description="PPR" evidence="1">
    <location>
        <begin position="90"/>
        <end position="124"/>
    </location>
</feature>
<evidence type="ECO:0000313" key="2">
    <source>
        <dbReference type="EMBL" id="CAF4284026.1"/>
    </source>
</evidence>
<organism evidence="2 3">
    <name type="scientific">Rotaria sordida</name>
    <dbReference type="NCBI Taxonomy" id="392033"/>
    <lineage>
        <taxon>Eukaryota</taxon>
        <taxon>Metazoa</taxon>
        <taxon>Spiralia</taxon>
        <taxon>Gnathifera</taxon>
        <taxon>Rotifera</taxon>
        <taxon>Eurotatoria</taxon>
        <taxon>Bdelloidea</taxon>
        <taxon>Philodinida</taxon>
        <taxon>Philodinidae</taxon>
        <taxon>Rotaria</taxon>
    </lineage>
</organism>
<sequence length="172" mass="19400">GYIKNNMDDKAIDLFNKIQAPDEIIIMLLFNACAQLDTPAALNLTKKVSKEIPKSFLSNSNLSTSLLDALMKCGDVEYAQTLFDASTIKVLSMYGAMMSGYNKENNLSKVLDLFNRMKLDRIEPDIIIYLYLIKALSHYGDDSLIEAIVKQIPHSFLVDNRQQIALINMRVC</sequence>
<dbReference type="InterPro" id="IPR011990">
    <property type="entry name" value="TPR-like_helical_dom_sf"/>
</dbReference>
<accession>A0A820H1I1</accession>
<dbReference type="Proteomes" id="UP000663823">
    <property type="component" value="Unassembled WGS sequence"/>
</dbReference>
<dbReference type="NCBIfam" id="TIGR00756">
    <property type="entry name" value="PPR"/>
    <property type="match status" value="1"/>
</dbReference>
<name>A0A820H1I1_9BILA</name>
<dbReference type="InterPro" id="IPR002885">
    <property type="entry name" value="PPR_rpt"/>
</dbReference>
<reference evidence="2" key="1">
    <citation type="submission" date="2021-02" db="EMBL/GenBank/DDBJ databases">
        <authorList>
            <person name="Nowell W R."/>
        </authorList>
    </citation>
    <scope>NUCLEOTIDE SEQUENCE</scope>
</reference>
<proteinExistence type="predicted"/>
<dbReference type="GO" id="GO:0003723">
    <property type="term" value="F:RNA binding"/>
    <property type="evidence" value="ECO:0007669"/>
    <property type="project" value="InterPro"/>
</dbReference>
<dbReference type="Pfam" id="PF13041">
    <property type="entry name" value="PPR_2"/>
    <property type="match status" value="1"/>
</dbReference>
<evidence type="ECO:0000256" key="1">
    <source>
        <dbReference type="PROSITE-ProRule" id="PRU00708"/>
    </source>
</evidence>
<dbReference type="AlphaFoldDB" id="A0A820H1I1"/>
<gene>
    <name evidence="2" type="ORF">OTI717_LOCUS41510</name>
</gene>
<feature type="non-terminal residue" evidence="2">
    <location>
        <position position="1"/>
    </location>
</feature>
<dbReference type="InterPro" id="IPR046960">
    <property type="entry name" value="PPR_At4g14850-like_plant"/>
</dbReference>
<protein>
    <recommendedName>
        <fullName evidence="4">Pentatricopeptide repeat-containing protein</fullName>
    </recommendedName>
</protein>
<dbReference type="Pfam" id="PF01535">
    <property type="entry name" value="PPR"/>
    <property type="match status" value="1"/>
</dbReference>
<dbReference type="EMBL" id="CAJOAX010041913">
    <property type="protein sequence ID" value="CAF4284026.1"/>
    <property type="molecule type" value="Genomic_DNA"/>
</dbReference>
<dbReference type="PROSITE" id="PS51375">
    <property type="entry name" value="PPR"/>
    <property type="match status" value="1"/>
</dbReference>